<proteinExistence type="predicted"/>
<keyword evidence="2" id="KW-1185">Reference proteome</keyword>
<dbReference type="AlphaFoldDB" id="A0AAD7YPP3"/>
<reference evidence="1" key="1">
    <citation type="submission" date="2023-03" db="EMBL/GenBank/DDBJ databases">
        <title>Chromosome-level genomes of two armyworms, Mythimna separata and Mythimna loreyi, provide insights into the biosynthesis and reception of sex pheromones.</title>
        <authorList>
            <person name="Zhao H."/>
        </authorList>
    </citation>
    <scope>NUCLEOTIDE SEQUENCE</scope>
    <source>
        <strain evidence="1">BeijingLab</strain>
        <tissue evidence="1">Pupa</tissue>
    </source>
</reference>
<evidence type="ECO:0000313" key="2">
    <source>
        <dbReference type="Proteomes" id="UP001231518"/>
    </source>
</evidence>
<sequence length="105" mass="12381">MVSRVHVHASRRSTFVVGFLPRDKGSRLVHGARTRTQLHSQFFAVAKKTPSQMVVHYCVFSNVLFLKMSTTWNDELELKFIESFQSKPILWQSKHKDHKRQRQSR</sequence>
<comment type="caution">
    <text evidence="1">The sequence shown here is derived from an EMBL/GenBank/DDBJ whole genome shotgun (WGS) entry which is preliminary data.</text>
</comment>
<organism evidence="1 2">
    <name type="scientific">Mythimna separata</name>
    <name type="common">Oriental armyworm</name>
    <name type="synonym">Pseudaletia separata</name>
    <dbReference type="NCBI Taxonomy" id="271217"/>
    <lineage>
        <taxon>Eukaryota</taxon>
        <taxon>Metazoa</taxon>
        <taxon>Ecdysozoa</taxon>
        <taxon>Arthropoda</taxon>
        <taxon>Hexapoda</taxon>
        <taxon>Insecta</taxon>
        <taxon>Pterygota</taxon>
        <taxon>Neoptera</taxon>
        <taxon>Endopterygota</taxon>
        <taxon>Lepidoptera</taxon>
        <taxon>Glossata</taxon>
        <taxon>Ditrysia</taxon>
        <taxon>Noctuoidea</taxon>
        <taxon>Noctuidae</taxon>
        <taxon>Noctuinae</taxon>
        <taxon>Hadenini</taxon>
        <taxon>Mythimna</taxon>
    </lineage>
</organism>
<protein>
    <submittedName>
        <fullName evidence="1">Uncharacterized protein</fullName>
    </submittedName>
</protein>
<dbReference type="Proteomes" id="UP001231518">
    <property type="component" value="Chromosome 15"/>
</dbReference>
<gene>
    <name evidence="1" type="ORF">PYW07_004063</name>
</gene>
<accession>A0AAD7YPP3</accession>
<dbReference type="EMBL" id="JARGEI010000012">
    <property type="protein sequence ID" value="KAJ8722883.1"/>
    <property type="molecule type" value="Genomic_DNA"/>
</dbReference>
<name>A0AAD7YPP3_MYTSE</name>
<evidence type="ECO:0000313" key="1">
    <source>
        <dbReference type="EMBL" id="KAJ8722883.1"/>
    </source>
</evidence>